<name>A0ABY4WDF7_9BACL</name>
<dbReference type="InterPro" id="IPR025453">
    <property type="entry name" value="DUF4309"/>
</dbReference>
<keyword evidence="3" id="KW-1185">Reference proteome</keyword>
<evidence type="ECO:0000313" key="3">
    <source>
        <dbReference type="Proteomes" id="UP001056500"/>
    </source>
</evidence>
<dbReference type="RefSeq" id="WP_251872318.1">
    <property type="nucleotide sequence ID" value="NZ_CP098755.1"/>
</dbReference>
<evidence type="ECO:0000256" key="1">
    <source>
        <dbReference type="SAM" id="MobiDB-lite"/>
    </source>
</evidence>
<feature type="compositionally biased region" description="Low complexity" evidence="1">
    <location>
        <begin position="84"/>
        <end position="99"/>
    </location>
</feature>
<feature type="compositionally biased region" description="Gly residues" evidence="1">
    <location>
        <begin position="109"/>
        <end position="125"/>
    </location>
</feature>
<feature type="region of interest" description="Disordered" evidence="1">
    <location>
        <begin position="84"/>
        <end position="125"/>
    </location>
</feature>
<dbReference type="EMBL" id="CP098755">
    <property type="protein sequence ID" value="USG65225.1"/>
    <property type="molecule type" value="Genomic_DNA"/>
</dbReference>
<dbReference type="Proteomes" id="UP001056500">
    <property type="component" value="Chromosome"/>
</dbReference>
<reference evidence="2" key="1">
    <citation type="submission" date="2022-06" db="EMBL/GenBank/DDBJ databases">
        <title>Genome sequencing of Brevibacillus sp. BB3-R1.</title>
        <authorList>
            <person name="Heo J."/>
            <person name="Lee D."/>
            <person name="Won M."/>
            <person name="Han B.-H."/>
            <person name="Hong S.-B."/>
            <person name="Kwon S.-W."/>
        </authorList>
    </citation>
    <scope>NUCLEOTIDE SEQUENCE</scope>
    <source>
        <strain evidence="2">BB3-R1</strain>
    </source>
</reference>
<organism evidence="2 3">
    <name type="scientific">Brevibacillus ruminantium</name>
    <dbReference type="NCBI Taxonomy" id="2950604"/>
    <lineage>
        <taxon>Bacteria</taxon>
        <taxon>Bacillati</taxon>
        <taxon>Bacillota</taxon>
        <taxon>Bacilli</taxon>
        <taxon>Bacillales</taxon>
        <taxon>Paenibacillaceae</taxon>
        <taxon>Brevibacillus</taxon>
    </lineage>
</organism>
<accession>A0ABY4WDF7</accession>
<gene>
    <name evidence="2" type="ORF">NDK47_24390</name>
</gene>
<sequence>MPSNYDKKLLEELRNLPDIKLQPKQKEKIIMTIRNTHTGAGTRTFDHRRKKAHRLAPIARTAAACTLLVATVWLGSQLINWNQSAGPAPTTPATDQQPPGSTGPEGSPQGSGIGTGTGGAGTGGAGVGVGAGAGAVSDNKEETLIRTIKEKAMQGQVFNQNISLETSMFDELEQAWGKPDRTDSANGIMYATYGKKGVVLGYNKGMQIVDIRTNDPQLHSLSLEQVKRILGEPARVNSFAGQTIHIYNITDKYQLKIVYQGIEDGKSELRAVRTYVFYPRGTVNLMLYGNATEMLTAVRDMAKEGKLLGVEYPVENSVFDTVEKEWGKPDRLNMVNGISYASYRIPGIVFAFNKGMQIVDIRSYDTRLQALTPADVKTALGKPTAIANVAGETIYTYNVTDEYELKFVFSGIVTPQNEKTLLVDHVNLQFPRGMKNLMAQ</sequence>
<evidence type="ECO:0000313" key="2">
    <source>
        <dbReference type="EMBL" id="USG65225.1"/>
    </source>
</evidence>
<proteinExistence type="predicted"/>
<dbReference type="Pfam" id="PF14172">
    <property type="entry name" value="DUF4309"/>
    <property type="match status" value="2"/>
</dbReference>
<protein>
    <submittedName>
        <fullName evidence="2">YjgB family protein</fullName>
    </submittedName>
</protein>